<evidence type="ECO:0000313" key="2">
    <source>
        <dbReference type="Proteomes" id="UP000765509"/>
    </source>
</evidence>
<gene>
    <name evidence="1" type="ORF">O181_120493</name>
</gene>
<proteinExistence type="predicted"/>
<dbReference type="AlphaFoldDB" id="A0A9Q3KG42"/>
<evidence type="ECO:0000313" key="1">
    <source>
        <dbReference type="EMBL" id="MBW0580778.1"/>
    </source>
</evidence>
<dbReference type="Proteomes" id="UP000765509">
    <property type="component" value="Unassembled WGS sequence"/>
</dbReference>
<name>A0A9Q3KG42_9BASI</name>
<dbReference type="EMBL" id="AVOT02108353">
    <property type="protein sequence ID" value="MBW0580778.1"/>
    <property type="molecule type" value="Genomic_DNA"/>
</dbReference>
<accession>A0A9Q3KG42</accession>
<comment type="caution">
    <text evidence="1">The sequence shown here is derived from an EMBL/GenBank/DDBJ whole genome shotgun (WGS) entry which is preliminary data.</text>
</comment>
<organism evidence="1 2">
    <name type="scientific">Austropuccinia psidii MF-1</name>
    <dbReference type="NCBI Taxonomy" id="1389203"/>
    <lineage>
        <taxon>Eukaryota</taxon>
        <taxon>Fungi</taxon>
        <taxon>Dikarya</taxon>
        <taxon>Basidiomycota</taxon>
        <taxon>Pucciniomycotina</taxon>
        <taxon>Pucciniomycetes</taxon>
        <taxon>Pucciniales</taxon>
        <taxon>Sphaerophragmiaceae</taxon>
        <taxon>Austropuccinia</taxon>
    </lineage>
</organism>
<protein>
    <submittedName>
        <fullName evidence="1">Uncharacterized protein</fullName>
    </submittedName>
</protein>
<keyword evidence="2" id="KW-1185">Reference proteome</keyword>
<sequence length="129" mass="14692">MFTFSIWIPLIFSRRIVKENNDGDGDSISISYPYHKDANVGLYFVRTSGKSYNMSDKKFDLDDLRAALITSAGDSGARFKRQLEIDKLGEGITPRLSNDGLNFHCWSKSLIRLVERTHGEKSYHIINTT</sequence>
<reference evidence="1" key="1">
    <citation type="submission" date="2021-03" db="EMBL/GenBank/DDBJ databases">
        <title>Draft genome sequence of rust myrtle Austropuccinia psidii MF-1, a brazilian biotype.</title>
        <authorList>
            <person name="Quecine M.C."/>
            <person name="Pachon D.M.R."/>
            <person name="Bonatelli M.L."/>
            <person name="Correr F.H."/>
            <person name="Franceschini L.M."/>
            <person name="Leite T.F."/>
            <person name="Margarido G.R.A."/>
            <person name="Almeida C.A."/>
            <person name="Ferrarezi J.A."/>
            <person name="Labate C.A."/>
        </authorList>
    </citation>
    <scope>NUCLEOTIDE SEQUENCE</scope>
    <source>
        <strain evidence="1">MF-1</strain>
    </source>
</reference>